<reference evidence="2" key="1">
    <citation type="submission" date="2020-10" db="EMBL/GenBank/DDBJ databases">
        <title>Phylogeny of dyella-like bacteria.</title>
        <authorList>
            <person name="Fu J."/>
        </authorList>
    </citation>
    <scope>NUCLEOTIDE SEQUENCE</scope>
    <source>
        <strain evidence="2">DHOC52</strain>
    </source>
</reference>
<proteinExistence type="predicted"/>
<dbReference type="RefSeq" id="WP_204680555.1">
    <property type="nucleotide sequence ID" value="NZ_BSNR01000021.1"/>
</dbReference>
<name>A0ABS2K2P5_9GAMM</name>
<protein>
    <submittedName>
        <fullName evidence="2">Uncharacterized protein</fullName>
    </submittedName>
</protein>
<sequence>MSFGWTVLGTITQLVLAYFLFMVVVFSAGGIANAAPLGKLHLGILNFSMYLLPALCVLSAVVVMYLQRHGGSVKSYWWYALPLAATGLYLVYAIALVQIYATRSSS</sequence>
<evidence type="ECO:0000256" key="1">
    <source>
        <dbReference type="SAM" id="Phobius"/>
    </source>
</evidence>
<gene>
    <name evidence="2" type="ORF">ISP19_06550</name>
</gene>
<dbReference type="EMBL" id="JADIKE010000030">
    <property type="protein sequence ID" value="MBM7125038.1"/>
    <property type="molecule type" value="Genomic_DNA"/>
</dbReference>
<organism evidence="2 3">
    <name type="scientific">Dyella flava</name>
    <dbReference type="NCBI Taxonomy" id="1920170"/>
    <lineage>
        <taxon>Bacteria</taxon>
        <taxon>Pseudomonadati</taxon>
        <taxon>Pseudomonadota</taxon>
        <taxon>Gammaproteobacteria</taxon>
        <taxon>Lysobacterales</taxon>
        <taxon>Rhodanobacteraceae</taxon>
        <taxon>Dyella</taxon>
    </lineage>
</organism>
<evidence type="ECO:0000313" key="3">
    <source>
        <dbReference type="Proteomes" id="UP001430149"/>
    </source>
</evidence>
<dbReference type="Proteomes" id="UP001430149">
    <property type="component" value="Unassembled WGS sequence"/>
</dbReference>
<feature type="transmembrane region" description="Helical" evidence="1">
    <location>
        <begin position="15"/>
        <end position="35"/>
    </location>
</feature>
<feature type="transmembrane region" description="Helical" evidence="1">
    <location>
        <begin position="78"/>
        <end position="101"/>
    </location>
</feature>
<accession>A0ABS2K2P5</accession>
<comment type="caution">
    <text evidence="2">The sequence shown here is derived from an EMBL/GenBank/DDBJ whole genome shotgun (WGS) entry which is preliminary data.</text>
</comment>
<keyword evidence="3" id="KW-1185">Reference proteome</keyword>
<evidence type="ECO:0000313" key="2">
    <source>
        <dbReference type="EMBL" id="MBM7125038.1"/>
    </source>
</evidence>
<keyword evidence="1" id="KW-1133">Transmembrane helix</keyword>
<feature type="transmembrane region" description="Helical" evidence="1">
    <location>
        <begin position="47"/>
        <end position="66"/>
    </location>
</feature>
<keyword evidence="1" id="KW-0812">Transmembrane</keyword>
<keyword evidence="1" id="KW-0472">Membrane</keyword>